<dbReference type="EMBL" id="HACG01007239">
    <property type="protein sequence ID" value="CEK54104.1"/>
    <property type="molecule type" value="Transcribed_RNA"/>
</dbReference>
<name>A0A0B6YD61_9EUPU</name>
<organism evidence="1">
    <name type="scientific">Arion vulgaris</name>
    <dbReference type="NCBI Taxonomy" id="1028688"/>
    <lineage>
        <taxon>Eukaryota</taxon>
        <taxon>Metazoa</taxon>
        <taxon>Spiralia</taxon>
        <taxon>Lophotrochozoa</taxon>
        <taxon>Mollusca</taxon>
        <taxon>Gastropoda</taxon>
        <taxon>Heterobranchia</taxon>
        <taxon>Euthyneura</taxon>
        <taxon>Panpulmonata</taxon>
        <taxon>Eupulmonata</taxon>
        <taxon>Stylommatophora</taxon>
        <taxon>Helicina</taxon>
        <taxon>Arionoidea</taxon>
        <taxon>Arionidae</taxon>
        <taxon>Arion</taxon>
    </lineage>
</organism>
<evidence type="ECO:0000313" key="1">
    <source>
        <dbReference type="EMBL" id="CEK54104.1"/>
    </source>
</evidence>
<feature type="non-terminal residue" evidence="1">
    <location>
        <position position="1"/>
    </location>
</feature>
<dbReference type="AlphaFoldDB" id="A0A0B6YD61"/>
<accession>A0A0B6YD61</accession>
<protein>
    <submittedName>
        <fullName evidence="1">Uncharacterized protein</fullName>
    </submittedName>
</protein>
<gene>
    <name evidence="1" type="primary">ORF21962</name>
</gene>
<sequence>PPRLKKRSITTESYNGDHISNILSSNHIVTSSIDYLSKENNAPDEKHKDHTKIDTCLNKSPRTDIQDLFILTQTSYLEKKVRREKSHDSLSSDAQKFIVGAELNKIHVDSRQEQQNSKESYTEKESVLTGFSSHKNIDISKKTIDRQPEMSNHISQAETMLNTPNTHFISEMAGTSE</sequence>
<feature type="non-terminal residue" evidence="1">
    <location>
        <position position="177"/>
    </location>
</feature>
<proteinExistence type="predicted"/>
<reference evidence="1" key="1">
    <citation type="submission" date="2014-12" db="EMBL/GenBank/DDBJ databases">
        <title>Insight into the proteome of Arion vulgaris.</title>
        <authorList>
            <person name="Aradska J."/>
            <person name="Bulat T."/>
            <person name="Smidak R."/>
            <person name="Sarate P."/>
            <person name="Gangsoo J."/>
            <person name="Sialana F."/>
            <person name="Bilban M."/>
            <person name="Lubec G."/>
        </authorList>
    </citation>
    <scope>NUCLEOTIDE SEQUENCE</scope>
    <source>
        <tissue evidence="1">Skin</tissue>
    </source>
</reference>